<feature type="transmembrane region" description="Helical" evidence="1">
    <location>
        <begin position="33"/>
        <end position="53"/>
    </location>
</feature>
<dbReference type="EMBL" id="KN612973">
    <property type="protein sequence ID" value="KHJ75206.1"/>
    <property type="molecule type" value="Genomic_DNA"/>
</dbReference>
<dbReference type="OrthoDB" id="10552892at2759"/>
<keyword evidence="3" id="KW-1185">Reference proteome</keyword>
<name>A0A0B1RU95_OESDE</name>
<keyword evidence="1" id="KW-0812">Transmembrane</keyword>
<reference evidence="2 3" key="1">
    <citation type="submission" date="2014-03" db="EMBL/GenBank/DDBJ databases">
        <title>Draft genome of the hookworm Oesophagostomum dentatum.</title>
        <authorList>
            <person name="Mitreva M."/>
        </authorList>
    </citation>
    <scope>NUCLEOTIDE SEQUENCE [LARGE SCALE GENOMIC DNA]</scope>
    <source>
        <strain evidence="2 3">OD-Hann</strain>
    </source>
</reference>
<evidence type="ECO:0000256" key="1">
    <source>
        <dbReference type="SAM" id="Phobius"/>
    </source>
</evidence>
<evidence type="ECO:0000313" key="3">
    <source>
        <dbReference type="Proteomes" id="UP000053660"/>
    </source>
</evidence>
<sequence>MRIGRTSLNPAQRVNYLKDAVPRIVGLYRKMNVLVYGLAEIYGFTGVAGRIFANLIRPMQLSAVISAALDGARDENDTKQYEKVLALAKEVMNMDSYFNRTITKHANG</sequence>
<organism evidence="2 3">
    <name type="scientific">Oesophagostomum dentatum</name>
    <name type="common">Nodular worm</name>
    <dbReference type="NCBI Taxonomy" id="61180"/>
    <lineage>
        <taxon>Eukaryota</taxon>
        <taxon>Metazoa</taxon>
        <taxon>Ecdysozoa</taxon>
        <taxon>Nematoda</taxon>
        <taxon>Chromadorea</taxon>
        <taxon>Rhabditida</taxon>
        <taxon>Rhabditina</taxon>
        <taxon>Rhabditomorpha</taxon>
        <taxon>Strongyloidea</taxon>
        <taxon>Strongylidae</taxon>
        <taxon>Oesophagostomum</taxon>
    </lineage>
</organism>
<keyword evidence="1" id="KW-0472">Membrane</keyword>
<dbReference type="Proteomes" id="UP000053660">
    <property type="component" value="Unassembled WGS sequence"/>
</dbReference>
<dbReference type="AlphaFoldDB" id="A0A0B1RU95"/>
<proteinExistence type="predicted"/>
<gene>
    <name evidence="2" type="ORF">OESDEN_25178</name>
</gene>
<protein>
    <submittedName>
        <fullName evidence="2">Uncharacterized protein</fullName>
    </submittedName>
</protein>
<evidence type="ECO:0000313" key="2">
    <source>
        <dbReference type="EMBL" id="KHJ75206.1"/>
    </source>
</evidence>
<keyword evidence="1" id="KW-1133">Transmembrane helix</keyword>
<accession>A0A0B1RU95</accession>